<organism evidence="2 3">
    <name type="scientific">Actinopolymorpha pittospori</name>
    <dbReference type="NCBI Taxonomy" id="648752"/>
    <lineage>
        <taxon>Bacteria</taxon>
        <taxon>Bacillati</taxon>
        <taxon>Actinomycetota</taxon>
        <taxon>Actinomycetes</taxon>
        <taxon>Propionibacteriales</taxon>
        <taxon>Actinopolymorphaceae</taxon>
        <taxon>Actinopolymorpha</taxon>
    </lineage>
</organism>
<dbReference type="RefSeq" id="WP_192748767.1">
    <property type="nucleotide sequence ID" value="NZ_BAABJL010000063.1"/>
</dbReference>
<dbReference type="AlphaFoldDB" id="A0A927R9N1"/>
<dbReference type="Proteomes" id="UP000638648">
    <property type="component" value="Unassembled WGS sequence"/>
</dbReference>
<proteinExistence type="predicted"/>
<evidence type="ECO:0000313" key="2">
    <source>
        <dbReference type="EMBL" id="MBE1604155.1"/>
    </source>
</evidence>
<comment type="caution">
    <text evidence="2">The sequence shown here is derived from an EMBL/GenBank/DDBJ whole genome shotgun (WGS) entry which is preliminary data.</text>
</comment>
<evidence type="ECO:0000313" key="3">
    <source>
        <dbReference type="Proteomes" id="UP000638648"/>
    </source>
</evidence>
<feature type="transmembrane region" description="Helical" evidence="1">
    <location>
        <begin position="48"/>
        <end position="67"/>
    </location>
</feature>
<name>A0A927R9N1_9ACTN</name>
<gene>
    <name evidence="2" type="ORF">HEB94_001003</name>
</gene>
<feature type="transmembrane region" description="Helical" evidence="1">
    <location>
        <begin position="102"/>
        <end position="122"/>
    </location>
</feature>
<reference evidence="2" key="1">
    <citation type="submission" date="2020-10" db="EMBL/GenBank/DDBJ databases">
        <title>Sequencing the genomes of 1000 actinobacteria strains.</title>
        <authorList>
            <person name="Klenk H.-P."/>
        </authorList>
    </citation>
    <scope>NUCLEOTIDE SEQUENCE</scope>
    <source>
        <strain evidence="2">DSM 45354</strain>
    </source>
</reference>
<evidence type="ECO:0000256" key="1">
    <source>
        <dbReference type="SAM" id="Phobius"/>
    </source>
</evidence>
<dbReference type="EMBL" id="JADBEM010000001">
    <property type="protein sequence ID" value="MBE1604155.1"/>
    <property type="molecule type" value="Genomic_DNA"/>
</dbReference>
<feature type="transmembrane region" description="Helical" evidence="1">
    <location>
        <begin position="74"/>
        <end position="96"/>
    </location>
</feature>
<keyword evidence="1" id="KW-0472">Membrane</keyword>
<keyword evidence="3" id="KW-1185">Reference proteome</keyword>
<keyword evidence="1" id="KW-0812">Transmembrane</keyword>
<keyword evidence="1" id="KW-1133">Transmembrane helix</keyword>
<accession>A0A927R9N1</accession>
<sequence>MIAAMGPGWAHWPFRIVISVAALLLFDQAVFAGQFLSGTFGSLQTHRANATTAAFAVLAAGACAVLLRWPGRGPLWPCLACLGLFGLIALQIALGFARVLTIHIPLGVSIIALAVGLAIWAWRYGPSRAPGAAVAPKDANLAEEAASS</sequence>
<protein>
    <submittedName>
        <fullName evidence="2">Protein-S-isoprenylcysteine O-methyltransferase Ste14</fullName>
    </submittedName>
</protein>